<evidence type="ECO:0000256" key="5">
    <source>
        <dbReference type="ARBA" id="ARBA00023125"/>
    </source>
</evidence>
<evidence type="ECO:0000313" key="7">
    <source>
        <dbReference type="EMBL" id="WGK68638.1"/>
    </source>
</evidence>
<dbReference type="PANTHER" id="PTHR33202:SF8">
    <property type="entry name" value="PEROXIDE-RESPONSIVE REPRESSOR PERR"/>
    <property type="match status" value="1"/>
</dbReference>
<keyword evidence="4" id="KW-0805">Transcription regulation</keyword>
<dbReference type="InterPro" id="IPR043135">
    <property type="entry name" value="Fur_C"/>
</dbReference>
<evidence type="ECO:0000256" key="4">
    <source>
        <dbReference type="ARBA" id="ARBA00023015"/>
    </source>
</evidence>
<keyword evidence="3" id="KW-0862">Zinc</keyword>
<protein>
    <submittedName>
        <fullName evidence="7">Transcriptional repressor</fullName>
    </submittedName>
</protein>
<dbReference type="InterPro" id="IPR036390">
    <property type="entry name" value="WH_DNA-bd_sf"/>
</dbReference>
<keyword evidence="5" id="KW-0238">DNA-binding</keyword>
<gene>
    <name evidence="7" type="ORF">P0082_09130</name>
</gene>
<dbReference type="Gene3D" id="3.30.1490.190">
    <property type="match status" value="1"/>
</dbReference>
<accession>A0ABY8MHH3</accession>
<dbReference type="Pfam" id="PF01475">
    <property type="entry name" value="FUR"/>
    <property type="match status" value="1"/>
</dbReference>
<evidence type="ECO:0000313" key="8">
    <source>
        <dbReference type="Proteomes" id="UP001228690"/>
    </source>
</evidence>
<dbReference type="InterPro" id="IPR036388">
    <property type="entry name" value="WH-like_DNA-bd_sf"/>
</dbReference>
<name>A0ABY8MHH3_9SPIO</name>
<dbReference type="InterPro" id="IPR002481">
    <property type="entry name" value="FUR"/>
</dbReference>
<reference evidence="7 8" key="1">
    <citation type="submission" date="2023-04" db="EMBL/GenBank/DDBJ databases">
        <title>Spirochaete genome identified in red abalone sample constitutes a novel genus.</title>
        <authorList>
            <person name="Sharma S.P."/>
            <person name="Purcell C.M."/>
            <person name="Hyde J.R."/>
            <person name="Severin A.J."/>
        </authorList>
    </citation>
    <scope>NUCLEOTIDE SEQUENCE [LARGE SCALE GENOMIC DNA]</scope>
    <source>
        <strain evidence="7 8">SP-2023</strain>
    </source>
</reference>
<organism evidence="7 8">
    <name type="scientific">Candidatus Haliotispira prima</name>
    <dbReference type="NCBI Taxonomy" id="3034016"/>
    <lineage>
        <taxon>Bacteria</taxon>
        <taxon>Pseudomonadati</taxon>
        <taxon>Spirochaetota</taxon>
        <taxon>Spirochaetia</taxon>
        <taxon>Spirochaetales</taxon>
        <taxon>Spirochaetaceae</taxon>
        <taxon>Candidatus Haliotispira</taxon>
    </lineage>
</organism>
<keyword evidence="6" id="KW-0804">Transcription</keyword>
<keyword evidence="2" id="KW-0678">Repressor</keyword>
<dbReference type="RefSeq" id="WP_326926824.1">
    <property type="nucleotide sequence ID" value="NZ_CP123443.1"/>
</dbReference>
<comment type="similarity">
    <text evidence="1">Belongs to the Fur family.</text>
</comment>
<evidence type="ECO:0000256" key="1">
    <source>
        <dbReference type="ARBA" id="ARBA00007957"/>
    </source>
</evidence>
<evidence type="ECO:0000256" key="3">
    <source>
        <dbReference type="ARBA" id="ARBA00022833"/>
    </source>
</evidence>
<evidence type="ECO:0000256" key="6">
    <source>
        <dbReference type="ARBA" id="ARBA00023163"/>
    </source>
</evidence>
<dbReference type="Gene3D" id="1.10.10.10">
    <property type="entry name" value="Winged helix-like DNA-binding domain superfamily/Winged helix DNA-binding domain"/>
    <property type="match status" value="1"/>
</dbReference>
<dbReference type="Proteomes" id="UP001228690">
    <property type="component" value="Chromosome"/>
</dbReference>
<dbReference type="EMBL" id="CP123443">
    <property type="protein sequence ID" value="WGK68638.1"/>
    <property type="molecule type" value="Genomic_DNA"/>
</dbReference>
<proteinExistence type="inferred from homology"/>
<dbReference type="CDD" id="cd07153">
    <property type="entry name" value="Fur_like"/>
    <property type="match status" value="1"/>
</dbReference>
<dbReference type="SUPFAM" id="SSF46785">
    <property type="entry name" value="Winged helix' DNA-binding domain"/>
    <property type="match status" value="1"/>
</dbReference>
<evidence type="ECO:0000256" key="2">
    <source>
        <dbReference type="ARBA" id="ARBA00022491"/>
    </source>
</evidence>
<keyword evidence="8" id="KW-1185">Reference proteome</keyword>
<dbReference type="PANTHER" id="PTHR33202">
    <property type="entry name" value="ZINC UPTAKE REGULATION PROTEIN"/>
    <property type="match status" value="1"/>
</dbReference>
<sequence>MNRHVHDLRSRGVHPSYQRVRILEFVRNCRAEDFFEPGDANAPGAFAPSSANERKDYHPTAEQIHACLVKDIPTLSKTTVYNTLRLFEENGLISSVMIDQHGSHGALRYDRYIEAHAHLLCRSCGELLDWPLASELETRLAGLCQTDPELHSWQLVLRGACRACQPKCSA</sequence>